<sequence length="209" mass="22187">MTYNTPVSVLLTALFAGTAVGYALLGVWRRGDASAGVGDVLHVVMSAAMLSMPWSWGPKVAPPMVQVIVFGLATAYFLVLLVGGDRFASHTQHGVGGERQVLLGYHALMMAAMAVMGLMMRDMHGSAGSDHSMPGMSMGGPSMPKMSMHLGTGWTALSWVLVAMFSVATCALLVRWLRTARRRARGEVFEAGLLVLMSAGMALAFVPAW</sequence>
<keyword evidence="1" id="KW-1133">Transmembrane helix</keyword>
<gene>
    <name evidence="2" type="ORF">EFY87_13970</name>
</gene>
<dbReference type="EMBL" id="RJJQ01000015">
    <property type="protein sequence ID" value="RNI20688.1"/>
    <property type="molecule type" value="Genomic_DNA"/>
</dbReference>
<feature type="transmembrane region" description="Helical" evidence="1">
    <location>
        <begin position="156"/>
        <end position="176"/>
    </location>
</feature>
<feature type="transmembrane region" description="Helical" evidence="1">
    <location>
        <begin position="6"/>
        <end position="28"/>
    </location>
</feature>
<organism evidence="2 3">
    <name type="scientific">Flexivirga caeni</name>
    <dbReference type="NCBI Taxonomy" id="2294115"/>
    <lineage>
        <taxon>Bacteria</taxon>
        <taxon>Bacillati</taxon>
        <taxon>Actinomycetota</taxon>
        <taxon>Actinomycetes</taxon>
        <taxon>Micrococcales</taxon>
        <taxon>Dermacoccaceae</taxon>
        <taxon>Flexivirga</taxon>
    </lineage>
</organism>
<evidence type="ECO:0000313" key="3">
    <source>
        <dbReference type="Proteomes" id="UP000271678"/>
    </source>
</evidence>
<protein>
    <submittedName>
        <fullName evidence="2">DUF5134 domain-containing protein</fullName>
    </submittedName>
</protein>
<name>A0A3M9M817_9MICO</name>
<feature type="transmembrane region" description="Helical" evidence="1">
    <location>
        <begin position="102"/>
        <end position="120"/>
    </location>
</feature>
<comment type="caution">
    <text evidence="2">The sequence shown here is derived from an EMBL/GenBank/DDBJ whole genome shotgun (WGS) entry which is preliminary data.</text>
</comment>
<evidence type="ECO:0000313" key="2">
    <source>
        <dbReference type="EMBL" id="RNI20688.1"/>
    </source>
</evidence>
<keyword evidence="1" id="KW-0812">Transmembrane</keyword>
<accession>A0A3M9M817</accession>
<feature type="transmembrane region" description="Helical" evidence="1">
    <location>
        <begin position="63"/>
        <end position="82"/>
    </location>
</feature>
<feature type="transmembrane region" description="Helical" evidence="1">
    <location>
        <begin position="188"/>
        <end position="208"/>
    </location>
</feature>
<evidence type="ECO:0000256" key="1">
    <source>
        <dbReference type="SAM" id="Phobius"/>
    </source>
</evidence>
<dbReference type="Proteomes" id="UP000271678">
    <property type="component" value="Unassembled WGS sequence"/>
</dbReference>
<keyword evidence="3" id="KW-1185">Reference proteome</keyword>
<dbReference type="InterPro" id="IPR033458">
    <property type="entry name" value="DUF5134"/>
</dbReference>
<reference evidence="2 3" key="1">
    <citation type="submission" date="2018-11" db="EMBL/GenBank/DDBJ databases">
        <title>Draft genome of Simplicispira Flexivirga sp. BO-16.</title>
        <authorList>
            <person name="Im W.T."/>
        </authorList>
    </citation>
    <scope>NUCLEOTIDE SEQUENCE [LARGE SCALE GENOMIC DNA]</scope>
    <source>
        <strain evidence="2 3">BO-16</strain>
    </source>
</reference>
<dbReference type="AlphaFoldDB" id="A0A3M9M817"/>
<dbReference type="Pfam" id="PF17197">
    <property type="entry name" value="DUF5134"/>
    <property type="match status" value="1"/>
</dbReference>
<keyword evidence="1" id="KW-0472">Membrane</keyword>
<proteinExistence type="predicted"/>